<dbReference type="RefSeq" id="WP_165615919.1">
    <property type="nucleotide sequence ID" value="NZ_FAOZ01000042.1"/>
</dbReference>
<dbReference type="AlphaFoldDB" id="A0A0S4QY12"/>
<evidence type="ECO:0000313" key="2">
    <source>
        <dbReference type="EMBL" id="CUU60528.1"/>
    </source>
</evidence>
<proteinExistence type="predicted"/>
<name>A0A0S4QY12_9ACTN</name>
<evidence type="ECO:0000313" key="3">
    <source>
        <dbReference type="Proteomes" id="UP000198802"/>
    </source>
</evidence>
<sequence>MAVRDLFRLGGRAPGEIGGGPAAGQLSPSVPGSQPRPLPLKRHGLLLAVIAFTVSSCSGDGDTTGRPETAVTSGTASSAPNTLGLWPEDYVLTEGEATTYFTGVPAGTNTAGDQPAKRYTPEFADCLGLSATDLDYEPEATAVGETFVSEDGDSFISSYAEIVTEKQAAGVRAMWASPRFADCTGRETRARIDESGADGDGVEYQVAGVQRPSAPTGAAGYLRVTLQVREQDFTYEMAVDTLVFIVDHVAVTVTYTNYETAPPMDRLQLIADQISGKLARQQPRSIAGRPTGPATSAPRALGLRPEDYVLTEGPATAGFTGAPADADEVSSAELNSAELSNCLGVVAEDLGYEPEAAYDGLNFVSDDDRPLTIESYAEVVTEKQAAADRALLAHPRFEECMVKEVQAEADGPVVDDDGLEYELTGAQIFPAPTGAAGYVRLAVQIRGQGVTVDMARDILLFRVGRVKVNVTYTNLEPAPPMERLQLIADQIAGKLARQEPRSIAGQPTSGGPGLRAAGDAGHSTVLPVAA</sequence>
<feature type="region of interest" description="Disordered" evidence="1">
    <location>
        <begin position="497"/>
        <end position="530"/>
    </location>
</feature>
<organism evidence="2 3">
    <name type="scientific">Parafrankia irregularis</name>
    <dbReference type="NCBI Taxonomy" id="795642"/>
    <lineage>
        <taxon>Bacteria</taxon>
        <taxon>Bacillati</taxon>
        <taxon>Actinomycetota</taxon>
        <taxon>Actinomycetes</taxon>
        <taxon>Frankiales</taxon>
        <taxon>Frankiaceae</taxon>
        <taxon>Parafrankia</taxon>
    </lineage>
</organism>
<feature type="region of interest" description="Disordered" evidence="1">
    <location>
        <begin position="10"/>
        <end position="38"/>
    </location>
</feature>
<keyword evidence="3" id="KW-1185">Reference proteome</keyword>
<feature type="compositionally biased region" description="Gly residues" evidence="1">
    <location>
        <begin position="12"/>
        <end position="22"/>
    </location>
</feature>
<evidence type="ECO:0008006" key="4">
    <source>
        <dbReference type="Google" id="ProtNLM"/>
    </source>
</evidence>
<dbReference type="Proteomes" id="UP000198802">
    <property type="component" value="Unassembled WGS sequence"/>
</dbReference>
<accession>A0A0S4QY12</accession>
<protein>
    <recommendedName>
        <fullName evidence="4">PknH-like extracellular domain-containing protein</fullName>
    </recommendedName>
</protein>
<feature type="compositionally biased region" description="Polar residues" evidence="1">
    <location>
        <begin position="70"/>
        <end position="79"/>
    </location>
</feature>
<dbReference type="EMBL" id="FAOZ01000042">
    <property type="protein sequence ID" value="CUU60528.1"/>
    <property type="molecule type" value="Genomic_DNA"/>
</dbReference>
<feature type="region of interest" description="Disordered" evidence="1">
    <location>
        <begin position="58"/>
        <end position="79"/>
    </location>
</feature>
<gene>
    <name evidence="2" type="ORF">Ga0074812_1425</name>
</gene>
<reference evidence="3" key="1">
    <citation type="submission" date="2015-11" db="EMBL/GenBank/DDBJ databases">
        <authorList>
            <person name="Varghese N."/>
        </authorList>
    </citation>
    <scope>NUCLEOTIDE SEQUENCE [LARGE SCALE GENOMIC DNA]</scope>
    <source>
        <strain evidence="3">DSM 45899</strain>
    </source>
</reference>
<evidence type="ECO:0000256" key="1">
    <source>
        <dbReference type="SAM" id="MobiDB-lite"/>
    </source>
</evidence>
<feature type="region of interest" description="Disordered" evidence="1">
    <location>
        <begin position="280"/>
        <end position="299"/>
    </location>
</feature>